<evidence type="ECO:0000256" key="2">
    <source>
        <dbReference type="ARBA" id="ARBA00023015"/>
    </source>
</evidence>
<dbReference type="Proteomes" id="UP000006230">
    <property type="component" value="Unassembled WGS sequence"/>
</dbReference>
<dbReference type="InterPro" id="IPR036388">
    <property type="entry name" value="WH-like_DNA-bd_sf"/>
</dbReference>
<accession>Q0FI04</accession>
<reference evidence="6 7" key="1">
    <citation type="journal article" date="2010" name="J. Bacteriol.">
        <title>Genome sequences of Pelagibaca bermudensis HTCC2601T and Maritimibacter alkaliphilus HTCC2654T, the type strains of two marine Roseobacter genera.</title>
        <authorList>
            <person name="Thrash J.C."/>
            <person name="Cho J.C."/>
            <person name="Ferriera S."/>
            <person name="Johnson J."/>
            <person name="Vergin K.L."/>
            <person name="Giovannoni S.J."/>
        </authorList>
    </citation>
    <scope>NUCLEOTIDE SEQUENCE [LARGE SCALE GENOMIC DNA]</scope>
    <source>
        <strain evidence="7">DSM 26914 / JCM 13377 / KCTC 12554 / HTCC2601</strain>
    </source>
</reference>
<dbReference type="Pfam" id="PF00126">
    <property type="entry name" value="HTH_1"/>
    <property type="match status" value="1"/>
</dbReference>
<feature type="domain" description="HTH lysR-type" evidence="5">
    <location>
        <begin position="1"/>
        <end position="46"/>
    </location>
</feature>
<dbReference type="InterPro" id="IPR058163">
    <property type="entry name" value="LysR-type_TF_proteobact-type"/>
</dbReference>
<keyword evidence="7" id="KW-1185">Reference proteome</keyword>
<evidence type="ECO:0000256" key="3">
    <source>
        <dbReference type="ARBA" id="ARBA00023125"/>
    </source>
</evidence>
<proteinExistence type="inferred from homology"/>
<dbReference type="Gene3D" id="3.40.190.290">
    <property type="match status" value="1"/>
</dbReference>
<dbReference type="FunFam" id="1.10.10.10:FF:000001">
    <property type="entry name" value="LysR family transcriptional regulator"/>
    <property type="match status" value="1"/>
</dbReference>
<dbReference type="HOGENOM" id="CLU_039613_16_1_5"/>
<dbReference type="PANTHER" id="PTHR30537">
    <property type="entry name" value="HTH-TYPE TRANSCRIPTIONAL REGULATOR"/>
    <property type="match status" value="1"/>
</dbReference>
<name>Q0FI04_SALBH</name>
<evidence type="ECO:0000256" key="4">
    <source>
        <dbReference type="ARBA" id="ARBA00023163"/>
    </source>
</evidence>
<keyword evidence="2" id="KW-0805">Transcription regulation</keyword>
<dbReference type="EMBL" id="AATQ01000065">
    <property type="protein sequence ID" value="EAU43799.1"/>
    <property type="molecule type" value="Genomic_DNA"/>
</dbReference>
<dbReference type="InterPro" id="IPR005119">
    <property type="entry name" value="LysR_subst-bd"/>
</dbReference>
<dbReference type="STRING" id="314265.R2601_16660"/>
<comment type="caution">
    <text evidence="6">The sequence shown here is derived from an EMBL/GenBank/DDBJ whole genome shotgun (WGS) entry which is preliminary data.</text>
</comment>
<dbReference type="PROSITE" id="PS50931">
    <property type="entry name" value="HTH_LYSR"/>
    <property type="match status" value="1"/>
</dbReference>
<sequence length="286" mass="31763">MEQRCFSSAAETLGLSKGSVSKQVASLERRLGLSLFERTTRQVTPTDEGRVYYDRARQILDETARADLIARAMKRASSDGETLRILAEPELVDHVVMPRIGGFLHSMSTVRLDFRTEDDDPDLDGNEGWDIALAVTPAERRPLAARIIGATRKTLVASCDYLDQEGVPREPSTLSLHRLLRCAGTRERTWRLVDEDGADVPITSGRQLLFRDWRSQLAACQAGLGIALLPDYMVREGLQKGRLVPVMPGLSSRRQVISARHPDEGTPSRTAVLFEEFLGQTLVHNG</sequence>
<dbReference type="SUPFAM" id="SSF53850">
    <property type="entry name" value="Periplasmic binding protein-like II"/>
    <property type="match status" value="1"/>
</dbReference>
<dbReference type="GO" id="GO:0003677">
    <property type="term" value="F:DNA binding"/>
    <property type="evidence" value="ECO:0007669"/>
    <property type="project" value="UniProtKB-KW"/>
</dbReference>
<dbReference type="GO" id="GO:0003700">
    <property type="term" value="F:DNA-binding transcription factor activity"/>
    <property type="evidence" value="ECO:0007669"/>
    <property type="project" value="InterPro"/>
</dbReference>
<dbReference type="SUPFAM" id="SSF46785">
    <property type="entry name" value="Winged helix' DNA-binding domain"/>
    <property type="match status" value="1"/>
</dbReference>
<evidence type="ECO:0000313" key="6">
    <source>
        <dbReference type="EMBL" id="EAU43799.1"/>
    </source>
</evidence>
<protein>
    <submittedName>
        <fullName evidence="6">Transcriptional regulator, LysR family protein</fullName>
    </submittedName>
</protein>
<evidence type="ECO:0000259" key="5">
    <source>
        <dbReference type="PROSITE" id="PS50931"/>
    </source>
</evidence>
<evidence type="ECO:0000256" key="1">
    <source>
        <dbReference type="ARBA" id="ARBA00009437"/>
    </source>
</evidence>
<dbReference type="Pfam" id="PF03466">
    <property type="entry name" value="LysR_substrate"/>
    <property type="match status" value="1"/>
</dbReference>
<evidence type="ECO:0000313" key="7">
    <source>
        <dbReference type="Proteomes" id="UP000006230"/>
    </source>
</evidence>
<dbReference type="InterPro" id="IPR000847">
    <property type="entry name" value="LysR_HTH_N"/>
</dbReference>
<dbReference type="eggNOG" id="COG0583">
    <property type="taxonomic scope" value="Bacteria"/>
</dbReference>
<dbReference type="InterPro" id="IPR036390">
    <property type="entry name" value="WH_DNA-bd_sf"/>
</dbReference>
<dbReference type="Gene3D" id="1.10.10.10">
    <property type="entry name" value="Winged helix-like DNA-binding domain superfamily/Winged helix DNA-binding domain"/>
    <property type="match status" value="1"/>
</dbReference>
<keyword evidence="3" id="KW-0238">DNA-binding</keyword>
<organism evidence="6 7">
    <name type="scientific">Salipiger bermudensis (strain DSM 26914 / JCM 13377 / KCTC 12554 / HTCC2601)</name>
    <name type="common">Pelagibaca bermudensis</name>
    <dbReference type="NCBI Taxonomy" id="314265"/>
    <lineage>
        <taxon>Bacteria</taxon>
        <taxon>Pseudomonadati</taxon>
        <taxon>Pseudomonadota</taxon>
        <taxon>Alphaproteobacteria</taxon>
        <taxon>Rhodobacterales</taxon>
        <taxon>Roseobacteraceae</taxon>
        <taxon>Salipiger</taxon>
    </lineage>
</organism>
<dbReference type="PRINTS" id="PR00039">
    <property type="entry name" value="HTHLYSR"/>
</dbReference>
<dbReference type="PANTHER" id="PTHR30537:SF5">
    <property type="entry name" value="HTH-TYPE TRANSCRIPTIONAL ACTIVATOR TTDR-RELATED"/>
    <property type="match status" value="1"/>
</dbReference>
<comment type="similarity">
    <text evidence="1">Belongs to the LysR transcriptional regulatory family.</text>
</comment>
<keyword evidence="4" id="KW-0804">Transcription</keyword>
<gene>
    <name evidence="6" type="ORF">R2601_16660</name>
</gene>
<dbReference type="AlphaFoldDB" id="Q0FI04"/>